<evidence type="ECO:0000313" key="3">
    <source>
        <dbReference type="Proteomes" id="UP000593567"/>
    </source>
</evidence>
<comment type="caution">
    <text evidence="2">The sequence shown here is derived from an EMBL/GenBank/DDBJ whole genome shotgun (WGS) entry which is preliminary data.</text>
</comment>
<name>A0A7J7KKE6_BUGNE</name>
<keyword evidence="1" id="KW-0472">Membrane</keyword>
<dbReference type="OrthoDB" id="74910at2759"/>
<evidence type="ECO:0000256" key="1">
    <source>
        <dbReference type="SAM" id="Phobius"/>
    </source>
</evidence>
<keyword evidence="1" id="KW-0812">Transmembrane</keyword>
<dbReference type="Proteomes" id="UP000593567">
    <property type="component" value="Unassembled WGS sequence"/>
</dbReference>
<gene>
    <name evidence="2" type="ORF">EB796_003340</name>
</gene>
<evidence type="ECO:0000313" key="2">
    <source>
        <dbReference type="EMBL" id="KAF6038354.1"/>
    </source>
</evidence>
<dbReference type="AlphaFoldDB" id="A0A7J7KKE6"/>
<dbReference type="EMBL" id="VXIV02000424">
    <property type="protein sequence ID" value="KAF6038354.1"/>
    <property type="molecule type" value="Genomic_DNA"/>
</dbReference>
<proteinExistence type="predicted"/>
<accession>A0A7J7KKE6</accession>
<keyword evidence="3" id="KW-1185">Reference proteome</keyword>
<protein>
    <submittedName>
        <fullName evidence="2">Uncharacterized protein</fullName>
    </submittedName>
</protein>
<reference evidence="2" key="1">
    <citation type="submission" date="2020-06" db="EMBL/GenBank/DDBJ databases">
        <title>Draft genome of Bugula neritina, a colonial animal packing powerful symbionts and potential medicines.</title>
        <authorList>
            <person name="Rayko M."/>
        </authorList>
    </citation>
    <scope>NUCLEOTIDE SEQUENCE [LARGE SCALE GENOMIC DNA]</scope>
    <source>
        <strain evidence="2">Kwan_BN1</strain>
    </source>
</reference>
<sequence>MHTNNNTNLPMQNVLLMVGTIVLMFAFLHVGECAKKQKEFVEKVYDVKDFKKLLRTRKNVLVVFMKTARAGTKTYDEFNNAAKR</sequence>
<dbReference type="Gene3D" id="3.40.30.10">
    <property type="entry name" value="Glutaredoxin"/>
    <property type="match status" value="1"/>
</dbReference>
<keyword evidence="1" id="KW-1133">Transmembrane helix</keyword>
<organism evidence="2 3">
    <name type="scientific">Bugula neritina</name>
    <name type="common">Brown bryozoan</name>
    <name type="synonym">Sertularia neritina</name>
    <dbReference type="NCBI Taxonomy" id="10212"/>
    <lineage>
        <taxon>Eukaryota</taxon>
        <taxon>Metazoa</taxon>
        <taxon>Spiralia</taxon>
        <taxon>Lophotrochozoa</taxon>
        <taxon>Bryozoa</taxon>
        <taxon>Gymnolaemata</taxon>
        <taxon>Cheilostomatida</taxon>
        <taxon>Flustrina</taxon>
        <taxon>Buguloidea</taxon>
        <taxon>Bugulidae</taxon>
        <taxon>Bugula</taxon>
    </lineage>
</organism>
<feature type="transmembrane region" description="Helical" evidence="1">
    <location>
        <begin position="12"/>
        <end position="30"/>
    </location>
</feature>